<dbReference type="Proteomes" id="UP000624244">
    <property type="component" value="Unassembled WGS sequence"/>
</dbReference>
<sequence>MLFNKRTLALAALFSTLASGRPFDSAGAGKLAERSKSYAVVNVGGDSTEISATPASTIKTTTTVEVVVPGETVTREVTATVVKPNPAPAPTPCPSSSSVAASSSSSLDSSTSTPISSTPPISTPTTPTSVPSNSTSIPTETPKPIFIAVTVSEDDGPTEYYDNGMWHTNYRIKTFEGDAAAAPTAPPAASPTAPPAA</sequence>
<gene>
    <name evidence="3" type="ORF">GGP41_009937</name>
</gene>
<comment type="caution">
    <text evidence="3">The sequence shown here is derived from an EMBL/GenBank/DDBJ whole genome shotgun (WGS) entry which is preliminary data.</text>
</comment>
<protein>
    <submittedName>
        <fullName evidence="3">Uncharacterized protein</fullName>
    </submittedName>
</protein>
<feature type="region of interest" description="Disordered" evidence="1">
    <location>
        <begin position="81"/>
        <end position="141"/>
    </location>
</feature>
<evidence type="ECO:0000313" key="3">
    <source>
        <dbReference type="EMBL" id="KAF5848845.1"/>
    </source>
</evidence>
<evidence type="ECO:0000313" key="4">
    <source>
        <dbReference type="Proteomes" id="UP000624244"/>
    </source>
</evidence>
<accession>A0A8H5ZGN3</accession>
<evidence type="ECO:0000256" key="2">
    <source>
        <dbReference type="SAM" id="SignalP"/>
    </source>
</evidence>
<keyword evidence="2" id="KW-0732">Signal</keyword>
<reference evidence="3" key="1">
    <citation type="submission" date="2019-11" db="EMBL/GenBank/DDBJ databases">
        <title>Bipolaris sorokiniana Genome sequencing.</title>
        <authorList>
            <person name="Wang H."/>
        </authorList>
    </citation>
    <scope>NUCLEOTIDE SEQUENCE</scope>
</reference>
<proteinExistence type="predicted"/>
<dbReference type="EMBL" id="WNKQ01000010">
    <property type="protein sequence ID" value="KAF5848845.1"/>
    <property type="molecule type" value="Genomic_DNA"/>
</dbReference>
<dbReference type="OMA" id="DGPTEYY"/>
<feature type="signal peptide" evidence="2">
    <location>
        <begin position="1"/>
        <end position="20"/>
    </location>
</feature>
<feature type="compositionally biased region" description="Low complexity" evidence="1">
    <location>
        <begin position="94"/>
        <end position="139"/>
    </location>
</feature>
<name>A0A8H5ZGN3_COCSA</name>
<feature type="chain" id="PRO_5034487840" evidence="2">
    <location>
        <begin position="21"/>
        <end position="197"/>
    </location>
</feature>
<organism evidence="3 4">
    <name type="scientific">Cochliobolus sativus</name>
    <name type="common">Common root rot and spot blotch fungus</name>
    <name type="synonym">Bipolaris sorokiniana</name>
    <dbReference type="NCBI Taxonomy" id="45130"/>
    <lineage>
        <taxon>Eukaryota</taxon>
        <taxon>Fungi</taxon>
        <taxon>Dikarya</taxon>
        <taxon>Ascomycota</taxon>
        <taxon>Pezizomycotina</taxon>
        <taxon>Dothideomycetes</taxon>
        <taxon>Pleosporomycetidae</taxon>
        <taxon>Pleosporales</taxon>
        <taxon>Pleosporineae</taxon>
        <taxon>Pleosporaceae</taxon>
        <taxon>Bipolaris</taxon>
    </lineage>
</organism>
<evidence type="ECO:0000256" key="1">
    <source>
        <dbReference type="SAM" id="MobiDB-lite"/>
    </source>
</evidence>
<dbReference type="AlphaFoldDB" id="A0A8H5ZGN3"/>